<dbReference type="OrthoDB" id="5569787at2"/>
<dbReference type="EMBL" id="FXAM01000001">
    <property type="protein sequence ID" value="SMF94826.1"/>
    <property type="molecule type" value="Genomic_DNA"/>
</dbReference>
<dbReference type="Proteomes" id="UP000192923">
    <property type="component" value="Unassembled WGS sequence"/>
</dbReference>
<name>A0A1Y6CX21_9GAMM</name>
<dbReference type="STRING" id="1760988.SAMN02949497_2161"/>
<sequence>MSDTAPSPEHAGHRPAMAESQEPAPFQADHPPKARFHFFLIDSGWDCAAAKVIRDNLDMILQFQNHDPLFVLTREQSTDLIRRNPHFIGKDPILLARDLNAVNHAGRPEYHGFHLNLGVIKHPSKALAALQEFLAFLAIHRHSQNIEVDIREKLHRDGIKGAIEVIRTGTEIMIQPN</sequence>
<evidence type="ECO:0000313" key="2">
    <source>
        <dbReference type="EMBL" id="SMF94826.1"/>
    </source>
</evidence>
<accession>A0A1Y6CX21</accession>
<keyword evidence="3" id="KW-1185">Reference proteome</keyword>
<dbReference type="AlphaFoldDB" id="A0A1Y6CX21"/>
<gene>
    <name evidence="2" type="ORF">SAMN02949497_2161</name>
</gene>
<feature type="region of interest" description="Disordered" evidence="1">
    <location>
        <begin position="1"/>
        <end position="28"/>
    </location>
</feature>
<reference evidence="2 3" key="1">
    <citation type="submission" date="2016-12" db="EMBL/GenBank/DDBJ databases">
        <authorList>
            <person name="Song W.-J."/>
            <person name="Kurnit D.M."/>
        </authorList>
    </citation>
    <scope>NUCLEOTIDE SEQUENCE [LARGE SCALE GENOMIC DNA]</scope>
    <source>
        <strain evidence="2 3">175</strain>
    </source>
</reference>
<dbReference type="RefSeq" id="WP_085212539.1">
    <property type="nucleotide sequence ID" value="NZ_FXAM01000001.1"/>
</dbReference>
<proteinExistence type="predicted"/>
<evidence type="ECO:0000313" key="3">
    <source>
        <dbReference type="Proteomes" id="UP000192923"/>
    </source>
</evidence>
<evidence type="ECO:0000256" key="1">
    <source>
        <dbReference type="SAM" id="MobiDB-lite"/>
    </source>
</evidence>
<organism evidence="2 3">
    <name type="scientific">Methylomagnum ishizawai</name>
    <dbReference type="NCBI Taxonomy" id="1760988"/>
    <lineage>
        <taxon>Bacteria</taxon>
        <taxon>Pseudomonadati</taxon>
        <taxon>Pseudomonadota</taxon>
        <taxon>Gammaproteobacteria</taxon>
        <taxon>Methylococcales</taxon>
        <taxon>Methylococcaceae</taxon>
        <taxon>Methylomagnum</taxon>
    </lineage>
</organism>
<protein>
    <submittedName>
        <fullName evidence="2">Uncharacterized protein</fullName>
    </submittedName>
</protein>